<dbReference type="InterPro" id="IPR050879">
    <property type="entry name" value="Acyltransferase_3"/>
</dbReference>
<keyword evidence="1" id="KW-1133">Transmembrane helix</keyword>
<organism evidence="3 4">
    <name type="scientific">Chryseobacterium bernardetii</name>
    <dbReference type="NCBI Taxonomy" id="1241978"/>
    <lineage>
        <taxon>Bacteria</taxon>
        <taxon>Pseudomonadati</taxon>
        <taxon>Bacteroidota</taxon>
        <taxon>Flavobacteriia</taxon>
        <taxon>Flavobacteriales</taxon>
        <taxon>Weeksellaceae</taxon>
        <taxon>Chryseobacterium group</taxon>
        <taxon>Chryseobacterium</taxon>
    </lineage>
</organism>
<dbReference type="AlphaFoldDB" id="A0A3G6TCQ4"/>
<dbReference type="Proteomes" id="UP000271193">
    <property type="component" value="Chromosome"/>
</dbReference>
<feature type="transmembrane region" description="Helical" evidence="1">
    <location>
        <begin position="163"/>
        <end position="190"/>
    </location>
</feature>
<dbReference type="Pfam" id="PF01757">
    <property type="entry name" value="Acyl_transf_3"/>
    <property type="match status" value="1"/>
</dbReference>
<evidence type="ECO:0000313" key="4">
    <source>
        <dbReference type="Proteomes" id="UP000271193"/>
    </source>
</evidence>
<feature type="domain" description="Acyltransferase 3" evidence="2">
    <location>
        <begin position="10"/>
        <end position="346"/>
    </location>
</feature>
<accession>A0A3G6TCQ4</accession>
<evidence type="ECO:0000256" key="1">
    <source>
        <dbReference type="SAM" id="Phobius"/>
    </source>
</evidence>
<dbReference type="GO" id="GO:0016020">
    <property type="term" value="C:membrane"/>
    <property type="evidence" value="ECO:0007669"/>
    <property type="project" value="TreeGrafter"/>
</dbReference>
<keyword evidence="3" id="KW-0012">Acyltransferase</keyword>
<keyword evidence="1" id="KW-0472">Membrane</keyword>
<dbReference type="GeneID" id="99067441"/>
<feature type="transmembrane region" description="Helical" evidence="1">
    <location>
        <begin position="83"/>
        <end position="103"/>
    </location>
</feature>
<feature type="transmembrane region" description="Helical" evidence="1">
    <location>
        <begin position="243"/>
        <end position="262"/>
    </location>
</feature>
<dbReference type="PANTHER" id="PTHR23028:SF53">
    <property type="entry name" value="ACYL_TRANSF_3 DOMAIN-CONTAINING PROTEIN"/>
    <property type="match status" value="1"/>
</dbReference>
<sequence>MITERSERFYGLDHLRSLAIVMVLLFHYRSFKHPEWVDTIGRFGWTGVDLFFVLSGFLISGQLFQEMSSKGSISLKSFYIKRFFRIIPSYFFTLFLYFTIPFFREREALPPLWKFVTFTQNYGLDVIHQGTFSHAWSLCIEEQFYLLLPLFLLMIMPSKFFKYFAVLIVFFITSSLMMRLVIWNGTIAWIDNNSLEFWRSWYMKIYYPTHTRLDGLGTGVLIGYFMQYSAGFKKAVHQNGNKLLISGIILLGIAFWICNEQVSKGASVFGFTLVAISYGFIVLSAVSSSSFLSRCKSYITAEVAALSYAIYLSHKGIIHMIQAFFEKFDLGTSDTVCLIICLLGCAVGGLGYRFLVEKPFNGIKNKILKQEKF</sequence>
<proteinExistence type="predicted"/>
<dbReference type="InterPro" id="IPR002656">
    <property type="entry name" value="Acyl_transf_3_dom"/>
</dbReference>
<feature type="transmembrane region" description="Helical" evidence="1">
    <location>
        <begin position="337"/>
        <end position="356"/>
    </location>
</feature>
<feature type="transmembrane region" description="Helical" evidence="1">
    <location>
        <begin position="304"/>
        <end position="325"/>
    </location>
</feature>
<dbReference type="GO" id="GO:0009103">
    <property type="term" value="P:lipopolysaccharide biosynthetic process"/>
    <property type="evidence" value="ECO:0007669"/>
    <property type="project" value="TreeGrafter"/>
</dbReference>
<dbReference type="RefSeq" id="WP_123872022.1">
    <property type="nucleotide sequence ID" value="NZ_CP033932.1"/>
</dbReference>
<evidence type="ECO:0000313" key="3">
    <source>
        <dbReference type="EMBL" id="AZB27035.1"/>
    </source>
</evidence>
<protein>
    <submittedName>
        <fullName evidence="3">Acyltransferase</fullName>
    </submittedName>
</protein>
<gene>
    <name evidence="3" type="ORF">EG339_21820</name>
</gene>
<keyword evidence="3" id="KW-0808">Transferase</keyword>
<reference evidence="4" key="1">
    <citation type="submission" date="2018-11" db="EMBL/GenBank/DDBJ databases">
        <title>Proposal to divide the Flavobacteriaceae and reorganize its genera based on Amino Acid Identity values calculated from whole genome sequences.</title>
        <authorList>
            <person name="Nicholson A.C."/>
            <person name="Gulvik C.A."/>
            <person name="Whitney A.M."/>
            <person name="Humrighouse B.W."/>
            <person name="Bell M."/>
            <person name="Holmes B."/>
            <person name="Steigerwalt A.G."/>
            <person name="Villarma A."/>
            <person name="Sheth M."/>
            <person name="Batra D."/>
            <person name="Pryor J."/>
            <person name="Bernardet J.-F."/>
            <person name="Hugo C."/>
            <person name="Kampfer P."/>
            <person name="Newman J."/>
            <person name="McQuiston J.R."/>
        </authorList>
    </citation>
    <scope>NUCLEOTIDE SEQUENCE [LARGE SCALE GENOMIC DNA]</scope>
    <source>
        <strain evidence="4">G0229</strain>
    </source>
</reference>
<feature type="transmembrane region" description="Helical" evidence="1">
    <location>
        <begin position="12"/>
        <end position="31"/>
    </location>
</feature>
<dbReference type="KEGG" id="cben:EG339_21820"/>
<dbReference type="GO" id="GO:0016747">
    <property type="term" value="F:acyltransferase activity, transferring groups other than amino-acyl groups"/>
    <property type="evidence" value="ECO:0007669"/>
    <property type="project" value="InterPro"/>
</dbReference>
<feature type="transmembrane region" description="Helical" evidence="1">
    <location>
        <begin position="210"/>
        <end position="231"/>
    </location>
</feature>
<keyword evidence="1" id="KW-0812">Transmembrane</keyword>
<feature type="transmembrane region" description="Helical" evidence="1">
    <location>
        <begin position="43"/>
        <end position="63"/>
    </location>
</feature>
<keyword evidence="4" id="KW-1185">Reference proteome</keyword>
<feature type="transmembrane region" description="Helical" evidence="1">
    <location>
        <begin position="135"/>
        <end position="156"/>
    </location>
</feature>
<dbReference type="PANTHER" id="PTHR23028">
    <property type="entry name" value="ACETYLTRANSFERASE"/>
    <property type="match status" value="1"/>
</dbReference>
<feature type="transmembrane region" description="Helical" evidence="1">
    <location>
        <begin position="268"/>
        <end position="292"/>
    </location>
</feature>
<dbReference type="EMBL" id="CP033932">
    <property type="protein sequence ID" value="AZB27035.1"/>
    <property type="molecule type" value="Genomic_DNA"/>
</dbReference>
<evidence type="ECO:0000259" key="2">
    <source>
        <dbReference type="Pfam" id="PF01757"/>
    </source>
</evidence>
<name>A0A3G6TCQ4_9FLAO</name>